<reference evidence="1 2" key="1">
    <citation type="submission" date="2013-11" db="EMBL/GenBank/DDBJ databases">
        <title>Opisthorchis viverrini - life in the bile duct.</title>
        <authorList>
            <person name="Young N.D."/>
            <person name="Nagarajan N."/>
            <person name="Lin S.J."/>
            <person name="Korhonen P.K."/>
            <person name="Jex A.R."/>
            <person name="Hall R.S."/>
            <person name="Safavi-Hemami H."/>
            <person name="Kaewkong W."/>
            <person name="Bertrand D."/>
            <person name="Gao S."/>
            <person name="Seet Q."/>
            <person name="Wongkham S."/>
            <person name="Teh B.T."/>
            <person name="Wongkham C."/>
            <person name="Intapan P.M."/>
            <person name="Maleewong W."/>
            <person name="Yang X."/>
            <person name="Hu M."/>
            <person name="Wang Z."/>
            <person name="Hofmann A."/>
            <person name="Sternberg P.W."/>
            <person name="Tan P."/>
            <person name="Wang J."/>
            <person name="Gasser R.B."/>
        </authorList>
    </citation>
    <scope>NUCLEOTIDE SEQUENCE [LARGE SCALE GENOMIC DNA]</scope>
</reference>
<dbReference type="AlphaFoldDB" id="A0A074ZQ99"/>
<sequence>MRRFSTFSCLETSQTRDSAGFQATECAAPDGLMFQSIRYSRYRDTCATSFASVVPEGSKTDATPTKNTNFCNSTFQESVAKQLNVLHQTASCFSRYDIRDIAIHVYLCNVLLIRLLRIRR</sequence>
<evidence type="ECO:0000313" key="1">
    <source>
        <dbReference type="EMBL" id="KER29261.1"/>
    </source>
</evidence>
<dbReference type="KEGG" id="ovi:T265_04103"/>
<gene>
    <name evidence="1" type="ORF">T265_04103</name>
</gene>
<evidence type="ECO:0000313" key="2">
    <source>
        <dbReference type="Proteomes" id="UP000054324"/>
    </source>
</evidence>
<keyword evidence="2" id="KW-1185">Reference proteome</keyword>
<dbReference type="CTD" id="20318289"/>
<dbReference type="EMBL" id="KL596682">
    <property type="protein sequence ID" value="KER29261.1"/>
    <property type="molecule type" value="Genomic_DNA"/>
</dbReference>
<name>A0A074ZQ99_OPIVI</name>
<proteinExistence type="predicted"/>
<dbReference type="GeneID" id="20318289"/>
<dbReference type="RefSeq" id="XP_009167013.1">
    <property type="nucleotide sequence ID" value="XM_009168749.1"/>
</dbReference>
<accession>A0A074ZQ99</accession>
<dbReference type="Proteomes" id="UP000054324">
    <property type="component" value="Unassembled WGS sequence"/>
</dbReference>
<organism evidence="1 2">
    <name type="scientific">Opisthorchis viverrini</name>
    <name type="common">Southeast Asian liver fluke</name>
    <dbReference type="NCBI Taxonomy" id="6198"/>
    <lineage>
        <taxon>Eukaryota</taxon>
        <taxon>Metazoa</taxon>
        <taxon>Spiralia</taxon>
        <taxon>Lophotrochozoa</taxon>
        <taxon>Platyhelminthes</taxon>
        <taxon>Trematoda</taxon>
        <taxon>Digenea</taxon>
        <taxon>Opisthorchiida</taxon>
        <taxon>Opisthorchiata</taxon>
        <taxon>Opisthorchiidae</taxon>
        <taxon>Opisthorchis</taxon>
    </lineage>
</organism>
<protein>
    <submittedName>
        <fullName evidence="1">Uncharacterized protein</fullName>
    </submittedName>
</protein>